<evidence type="ECO:0000313" key="5">
    <source>
        <dbReference type="Proteomes" id="UP000019484"/>
    </source>
</evidence>
<feature type="chain" id="PRO_5004935112" description="WSC domain-containing protein" evidence="2">
    <location>
        <begin position="23"/>
        <end position="726"/>
    </location>
</feature>
<evidence type="ECO:0000256" key="2">
    <source>
        <dbReference type="SAM" id="SignalP"/>
    </source>
</evidence>
<dbReference type="AlphaFoldDB" id="W9YW52"/>
<dbReference type="Pfam" id="PF09362">
    <property type="entry name" value="DUF1996"/>
    <property type="match status" value="1"/>
</dbReference>
<accession>W9YW52</accession>
<feature type="domain" description="WSC" evidence="3">
    <location>
        <begin position="500"/>
        <end position="592"/>
    </location>
</feature>
<evidence type="ECO:0000313" key="4">
    <source>
        <dbReference type="EMBL" id="EXJ93880.1"/>
    </source>
</evidence>
<dbReference type="PROSITE" id="PS51212">
    <property type="entry name" value="WSC"/>
    <property type="match status" value="3"/>
</dbReference>
<dbReference type="PANTHER" id="PTHR43662:SF3">
    <property type="entry name" value="DOMAIN PROTEIN, PUTATIVE (AFU_ORTHOLOGUE AFUA_6G11970)-RELATED"/>
    <property type="match status" value="1"/>
</dbReference>
<evidence type="ECO:0000259" key="3">
    <source>
        <dbReference type="PROSITE" id="PS51212"/>
    </source>
</evidence>
<evidence type="ECO:0000256" key="1">
    <source>
        <dbReference type="SAM" id="MobiDB-lite"/>
    </source>
</evidence>
<dbReference type="GeneID" id="19157173"/>
<dbReference type="OrthoDB" id="74764at2759"/>
<proteinExistence type="predicted"/>
<dbReference type="HOGENOM" id="CLU_014722_3_1_1"/>
<dbReference type="PANTHER" id="PTHR43662">
    <property type="match status" value="1"/>
</dbReference>
<dbReference type="InterPro" id="IPR018535">
    <property type="entry name" value="DUF1996"/>
</dbReference>
<reference evidence="4 5" key="1">
    <citation type="submission" date="2013-03" db="EMBL/GenBank/DDBJ databases">
        <title>The Genome Sequence of Capronia coronata CBS 617.96.</title>
        <authorList>
            <consortium name="The Broad Institute Genomics Platform"/>
            <person name="Cuomo C."/>
            <person name="de Hoog S."/>
            <person name="Gorbushina A."/>
            <person name="Walker B."/>
            <person name="Young S.K."/>
            <person name="Zeng Q."/>
            <person name="Gargeya S."/>
            <person name="Fitzgerald M."/>
            <person name="Haas B."/>
            <person name="Abouelleil A."/>
            <person name="Allen A.W."/>
            <person name="Alvarado L."/>
            <person name="Arachchi H.M."/>
            <person name="Berlin A.M."/>
            <person name="Chapman S.B."/>
            <person name="Gainer-Dewar J."/>
            <person name="Goldberg J."/>
            <person name="Griggs A."/>
            <person name="Gujja S."/>
            <person name="Hansen M."/>
            <person name="Howarth C."/>
            <person name="Imamovic A."/>
            <person name="Ireland A."/>
            <person name="Larimer J."/>
            <person name="McCowan C."/>
            <person name="Murphy C."/>
            <person name="Pearson M."/>
            <person name="Poon T.W."/>
            <person name="Priest M."/>
            <person name="Roberts A."/>
            <person name="Saif S."/>
            <person name="Shea T."/>
            <person name="Sisk P."/>
            <person name="Sykes S."/>
            <person name="Wortman J."/>
            <person name="Nusbaum C."/>
            <person name="Birren B."/>
        </authorList>
    </citation>
    <scope>NUCLEOTIDE SEQUENCE [LARGE SCALE GENOMIC DNA]</scope>
    <source>
        <strain evidence="4 5">CBS 617.96</strain>
    </source>
</reference>
<protein>
    <recommendedName>
        <fullName evidence="3">WSC domain-containing protein</fullName>
    </recommendedName>
</protein>
<dbReference type="InterPro" id="IPR002889">
    <property type="entry name" value="WSC_carb-bd"/>
</dbReference>
<comment type="caution">
    <text evidence="4">The sequence shown here is derived from an EMBL/GenBank/DDBJ whole genome shotgun (WGS) entry which is preliminary data.</text>
</comment>
<organism evidence="4 5">
    <name type="scientific">Capronia coronata CBS 617.96</name>
    <dbReference type="NCBI Taxonomy" id="1182541"/>
    <lineage>
        <taxon>Eukaryota</taxon>
        <taxon>Fungi</taxon>
        <taxon>Dikarya</taxon>
        <taxon>Ascomycota</taxon>
        <taxon>Pezizomycotina</taxon>
        <taxon>Eurotiomycetes</taxon>
        <taxon>Chaetothyriomycetidae</taxon>
        <taxon>Chaetothyriales</taxon>
        <taxon>Herpotrichiellaceae</taxon>
        <taxon>Capronia</taxon>
    </lineage>
</organism>
<dbReference type="eggNOG" id="KOG4157">
    <property type="taxonomic scope" value="Eukaryota"/>
</dbReference>
<feature type="signal peptide" evidence="2">
    <location>
        <begin position="1"/>
        <end position="22"/>
    </location>
</feature>
<keyword evidence="2" id="KW-0732">Signal</keyword>
<feature type="domain" description="WSC" evidence="3">
    <location>
        <begin position="620"/>
        <end position="725"/>
    </location>
</feature>
<feature type="domain" description="WSC" evidence="3">
    <location>
        <begin position="379"/>
        <end position="471"/>
    </location>
</feature>
<dbReference type="SMART" id="SM00321">
    <property type="entry name" value="WSC"/>
    <property type="match status" value="3"/>
</dbReference>
<dbReference type="RefSeq" id="XP_007721374.1">
    <property type="nucleotide sequence ID" value="XM_007723184.1"/>
</dbReference>
<keyword evidence="5" id="KW-1185">Reference proteome</keyword>
<dbReference type="EMBL" id="AMWN01000002">
    <property type="protein sequence ID" value="EXJ93880.1"/>
    <property type="molecule type" value="Genomic_DNA"/>
</dbReference>
<dbReference type="Proteomes" id="UP000019484">
    <property type="component" value="Unassembled WGS sequence"/>
</dbReference>
<gene>
    <name evidence="4" type="ORF">A1O1_02273</name>
</gene>
<dbReference type="STRING" id="1182541.W9YW52"/>
<feature type="region of interest" description="Disordered" evidence="1">
    <location>
        <begin position="471"/>
        <end position="493"/>
    </location>
</feature>
<dbReference type="Pfam" id="PF01822">
    <property type="entry name" value="WSC"/>
    <property type="match status" value="3"/>
</dbReference>
<name>W9YW52_9EURO</name>
<sequence length="726" mass="76512">MKASISLSAALSLGSWVGGAHAYWRMTCGIAQIGRIDPIINPDEVSGHVHLLSGASNINTSSTYDSLNAAACTTCTIQKDKSAYWTPLLYYERADGTFVDVHNDGTVVYYLGRGEDSANIIPFPPGFRMLSGNPSKRSYDNTTMTYGNDTYPSRPVADRTSFVCVNYNNETPETPGIENTDCPDGLRAQIQFQSCWDGVNLYLPDQSHVAYLSQIDNGVCPPTHPYLFPHLFYEVYYSVATIDTSDGGRFVFSQGDTTGYGFHGDFLNGWDIDVLTAGIEQCVNDDTTGQISLCPPLNDSQDNYASTNCPQQPTLVDEQVTGVLSKLPGCNEVTSGPADEPQGICATEPGLNDVPDTDGETTVTPIVGESTVTLASGGVAEYEGCYVEATNARALSGASYTNSTGMSSTACGAFCQSKGFTVFGMEYSQECYCGNAITTATASQSDCAMVCSGNRTEWCGGSDRLSVWNITSPGNATSTTPGGSSSTGSTAPTATPSAAGATYMGCYSDNVGGRALTSYIGSDGMTWEMCAQNAQSLNRKYFGIEYAQECWTGNTLASSSAILADSTCSMACKGDATEMCGGNNALTLFQNTQFVQPTIPALVNVTNTTATSTNTTQLTQYAYVGCYTEGSSGRTIGTPVGVNTPSYSFTNTTGMTVELCAQTCSTKGFAWVGVEYAQECYCNNLGAVNGGALASGGDGDCSMVCKGNIGEYCGGSSRVGVYHLQT</sequence>